<dbReference type="Pfam" id="PF00515">
    <property type="entry name" value="TPR_1"/>
    <property type="match status" value="1"/>
</dbReference>
<proteinExistence type="predicted"/>
<dbReference type="PANTHER" id="PTHR44943:SF8">
    <property type="entry name" value="TPR REPEAT-CONTAINING PROTEIN MJ0263"/>
    <property type="match status" value="1"/>
</dbReference>
<dbReference type="InterPro" id="IPR051685">
    <property type="entry name" value="Ycf3/AcsC/BcsC/TPR_MFPF"/>
</dbReference>
<sequence length="82" mass="9445">MYLRNFNLESINRLITLGKEQLDCGNYDNALNFFEQAISLDQKNPDLWNLKGITLRSLGRYDEAISCFNKSLSIDPRDKNAS</sequence>
<dbReference type="Gene3D" id="1.25.40.10">
    <property type="entry name" value="Tetratricopeptide repeat domain"/>
    <property type="match status" value="1"/>
</dbReference>
<feature type="repeat" description="TPR" evidence="3">
    <location>
        <begin position="11"/>
        <end position="44"/>
    </location>
</feature>
<evidence type="ECO:0000256" key="1">
    <source>
        <dbReference type="ARBA" id="ARBA00022737"/>
    </source>
</evidence>
<evidence type="ECO:0000256" key="2">
    <source>
        <dbReference type="ARBA" id="ARBA00022803"/>
    </source>
</evidence>
<dbReference type="InterPro" id="IPR019734">
    <property type="entry name" value="TPR_rpt"/>
</dbReference>
<keyword evidence="1" id="KW-0677">Repeat</keyword>
<evidence type="ECO:0000313" key="4">
    <source>
        <dbReference type="EMBL" id="AIF19298.1"/>
    </source>
</evidence>
<reference evidence="4" key="1">
    <citation type="journal article" date="2014" name="Genome Biol. Evol.">
        <title>Pangenome evidence for extensive interdomain horizontal transfer affecting lineage core and shell genes in uncultured planktonic thaumarchaeota and euryarchaeota.</title>
        <authorList>
            <person name="Deschamps P."/>
            <person name="Zivanovic Y."/>
            <person name="Moreira D."/>
            <person name="Rodriguez-Valera F."/>
            <person name="Lopez-Garcia P."/>
        </authorList>
    </citation>
    <scope>NUCLEOTIDE SEQUENCE</scope>
</reference>
<dbReference type="PROSITE" id="PS50293">
    <property type="entry name" value="TPR_REGION"/>
    <property type="match status" value="1"/>
</dbReference>
<organism evidence="4">
    <name type="scientific">uncultured marine thaumarchaeote KM3_86_E11</name>
    <dbReference type="NCBI Taxonomy" id="1456321"/>
    <lineage>
        <taxon>Archaea</taxon>
        <taxon>Nitrososphaerota</taxon>
        <taxon>environmental samples</taxon>
    </lineage>
</organism>
<dbReference type="PROSITE" id="PS50005">
    <property type="entry name" value="TPR"/>
    <property type="match status" value="2"/>
</dbReference>
<dbReference type="EMBL" id="KF901134">
    <property type="protein sequence ID" value="AIF19298.1"/>
    <property type="molecule type" value="Genomic_DNA"/>
</dbReference>
<dbReference type="InterPro" id="IPR011990">
    <property type="entry name" value="TPR-like_helical_dom_sf"/>
</dbReference>
<dbReference type="SMART" id="SM00028">
    <property type="entry name" value="TPR"/>
    <property type="match status" value="2"/>
</dbReference>
<keyword evidence="2 3" id="KW-0802">TPR repeat</keyword>
<name>A0A075HZT6_9ARCH</name>
<accession>A0A075HZT6</accession>
<protein>
    <submittedName>
        <fullName evidence="4">TPR repeat-containing protein</fullName>
    </submittedName>
</protein>
<dbReference type="AlphaFoldDB" id="A0A075HZT6"/>
<dbReference type="PANTHER" id="PTHR44943">
    <property type="entry name" value="CELLULOSE SYNTHASE OPERON PROTEIN C"/>
    <property type="match status" value="1"/>
</dbReference>
<evidence type="ECO:0000256" key="3">
    <source>
        <dbReference type="PROSITE-ProRule" id="PRU00339"/>
    </source>
</evidence>
<dbReference type="Pfam" id="PF13181">
    <property type="entry name" value="TPR_8"/>
    <property type="match status" value="1"/>
</dbReference>
<feature type="repeat" description="TPR" evidence="3">
    <location>
        <begin position="45"/>
        <end position="78"/>
    </location>
</feature>
<dbReference type="SUPFAM" id="SSF48452">
    <property type="entry name" value="TPR-like"/>
    <property type="match status" value="1"/>
</dbReference>